<sequence>MRESEAAVARRENLVLRKETMVRGSHKEVTQEELRRSSETLQRKIHKTLKNQCYLIALQNRNKKLREVCAGSYKLSSSSETVVASLQSQRERLADYSNILKHRCEDLPQHQGVLHHVTQAIEAYIKMSQQ</sequence>
<dbReference type="Proteomes" id="UP001476798">
    <property type="component" value="Unassembled WGS sequence"/>
</dbReference>
<keyword evidence="2" id="KW-1185">Reference proteome</keyword>
<dbReference type="InterPro" id="IPR037386">
    <property type="entry name" value="CCDC40"/>
</dbReference>
<evidence type="ECO:0000313" key="2">
    <source>
        <dbReference type="Proteomes" id="UP001476798"/>
    </source>
</evidence>
<dbReference type="PANTHER" id="PTHR16275:SF8">
    <property type="entry name" value="COILED-COIL DOMAIN-CONTAINING PROTEIN 40"/>
    <property type="match status" value="1"/>
</dbReference>
<organism evidence="1 2">
    <name type="scientific">Goodea atripinnis</name>
    <dbReference type="NCBI Taxonomy" id="208336"/>
    <lineage>
        <taxon>Eukaryota</taxon>
        <taxon>Metazoa</taxon>
        <taxon>Chordata</taxon>
        <taxon>Craniata</taxon>
        <taxon>Vertebrata</taxon>
        <taxon>Euteleostomi</taxon>
        <taxon>Actinopterygii</taxon>
        <taxon>Neopterygii</taxon>
        <taxon>Teleostei</taxon>
        <taxon>Neoteleostei</taxon>
        <taxon>Acanthomorphata</taxon>
        <taxon>Ovalentaria</taxon>
        <taxon>Atherinomorphae</taxon>
        <taxon>Cyprinodontiformes</taxon>
        <taxon>Goodeidae</taxon>
        <taxon>Goodea</taxon>
    </lineage>
</organism>
<proteinExistence type="predicted"/>
<dbReference type="PANTHER" id="PTHR16275">
    <property type="entry name" value="COILED-COIL DOMAIN-CONTAINING PROTEIN 40"/>
    <property type="match status" value="1"/>
</dbReference>
<dbReference type="EMBL" id="JAHRIO010060508">
    <property type="protein sequence ID" value="MEQ2178007.1"/>
    <property type="molecule type" value="Genomic_DNA"/>
</dbReference>
<name>A0ABV0P2S5_9TELE</name>
<comment type="caution">
    <text evidence="1">The sequence shown here is derived from an EMBL/GenBank/DDBJ whole genome shotgun (WGS) entry which is preliminary data.</text>
</comment>
<evidence type="ECO:0000313" key="1">
    <source>
        <dbReference type="EMBL" id="MEQ2178007.1"/>
    </source>
</evidence>
<gene>
    <name evidence="1" type="ORF">GOODEAATRI_009561</name>
</gene>
<reference evidence="1 2" key="1">
    <citation type="submission" date="2021-06" db="EMBL/GenBank/DDBJ databases">
        <authorList>
            <person name="Palmer J.M."/>
        </authorList>
    </citation>
    <scope>NUCLEOTIDE SEQUENCE [LARGE SCALE GENOMIC DNA]</scope>
    <source>
        <strain evidence="1 2">GA_2019</strain>
        <tissue evidence="1">Muscle</tissue>
    </source>
</reference>
<accession>A0ABV0P2S5</accession>
<protein>
    <submittedName>
        <fullName evidence="1">Uncharacterized protein</fullName>
    </submittedName>
</protein>